<dbReference type="InterPro" id="IPR014782">
    <property type="entry name" value="Peptidase_M1_dom"/>
</dbReference>
<keyword evidence="2 11" id="KW-0031">Aminopeptidase</keyword>
<dbReference type="InterPro" id="IPR042097">
    <property type="entry name" value="Aminopeptidase_N-like_N_sf"/>
</dbReference>
<dbReference type="SUPFAM" id="SSF55486">
    <property type="entry name" value="Metalloproteases ('zincins'), catalytic domain"/>
    <property type="match status" value="1"/>
</dbReference>
<comment type="similarity">
    <text evidence="1 11">Belongs to the peptidase M1 family.</text>
</comment>
<dbReference type="GO" id="GO:0008270">
    <property type="term" value="F:zinc ion binding"/>
    <property type="evidence" value="ECO:0007669"/>
    <property type="project" value="UniProtKB-UniRule"/>
</dbReference>
<feature type="domain" description="Peptidase M1 membrane alanine aminopeptidase" evidence="12">
    <location>
        <begin position="246"/>
        <end position="464"/>
    </location>
</feature>
<dbReference type="GO" id="GO:0006508">
    <property type="term" value="P:proteolysis"/>
    <property type="evidence" value="ECO:0007669"/>
    <property type="project" value="UniProtKB-KW"/>
</dbReference>
<sequence length="812" mass="90125">MANKTAGRVLLPSHVVPEFYDLALEPDLEAFTFKGKVVISFAIDADKLDDEEVAKTITLHAKELTFISASYSIDDDPTVIPAEEIRVNLKATTVTFYFGTPLTTNASRVRLTIEYTGFLNDQMAGFYRSTYQDIEGKDRIMASTQFESLDARRAFPCVDEPAAKAVFILHLIIPSNRQALSNMPAASVVRLNANQTRISFMATPKMSTYLLAFLVGEFDAVSQLTPHTGVLVTVYTPPGKSTSGTFALQAACKSLEAYNDFFATPYPLPKLDLVAIPAFAAGAMENWGLVTFREVDLLIDPNTASNQQKQRVVTVVTHELAHQWFGNLVTMKWWNGLWLNEGFASWAENWAADLLFPEYKMWEQFTTGHLAAALRLDALKSSHPIEVPIHHAEEVEQVFDAISYCKGGSVARMIQNVLGMKAFRAGLQAYMKEFAYSNTETEDLWNAWEQATNGMPVGEIMASWTEQMGFPLLKVVKEEWSDVEVVLTLEQSWFLSDGAPLDDKGEEKLWTIPILTCTAEGEQEEMMLMREKTATVTIPAPEGGWVKLNAGQVVPMRVLPTAEMLEEYGSGIERKTMSDIDRAGLINDAYALVKAGHLSPESLIKLLGHYKDEDSYIVWEGLSGVLNGLDTVLSDNETMGASLQKFAKKLVLGLAKKVGWESSSSDGHLDTLLRGILISLLASFAYDDPSVAREANQRFTAFLENPKDVQSLPSDMRTSVFKIVLKNGGAKEYEQVKSYFYSADNNAERKHVLNSLGCVPDKKLKLATMDWCTSGEIKLQDFFYPMGSGRCCHSRCRASFAICLFCSAVLTL</sequence>
<feature type="site" description="Transition state stabilizer" evidence="10">
    <location>
        <position position="404"/>
    </location>
</feature>
<evidence type="ECO:0000259" key="13">
    <source>
        <dbReference type="Pfam" id="PF11838"/>
    </source>
</evidence>
<feature type="domain" description="Aminopeptidase N-like N-terminal" evidence="14">
    <location>
        <begin position="16"/>
        <end position="210"/>
    </location>
</feature>
<dbReference type="EC" id="3.4.11.-" evidence="11"/>
<dbReference type="GO" id="GO:0005615">
    <property type="term" value="C:extracellular space"/>
    <property type="evidence" value="ECO:0007669"/>
    <property type="project" value="TreeGrafter"/>
</dbReference>
<dbReference type="GO" id="GO:0070006">
    <property type="term" value="F:metalloaminopeptidase activity"/>
    <property type="evidence" value="ECO:0007669"/>
    <property type="project" value="TreeGrafter"/>
</dbReference>
<evidence type="ECO:0000259" key="12">
    <source>
        <dbReference type="Pfam" id="PF01433"/>
    </source>
</evidence>
<feature type="active site" description="Proton acceptor" evidence="8">
    <location>
        <position position="319"/>
    </location>
</feature>
<keyword evidence="3 11" id="KW-0645">Protease</keyword>
<dbReference type="AlphaFoldDB" id="A0A7S3P357"/>
<gene>
    <name evidence="15" type="ORF">ACOF00016_LOCUS1594</name>
</gene>
<keyword evidence="4 9" id="KW-0479">Metal-binding</keyword>
<comment type="cofactor">
    <cofactor evidence="9 11">
        <name>Zn(2+)</name>
        <dbReference type="ChEBI" id="CHEBI:29105"/>
    </cofactor>
    <text evidence="9 11">Binds 1 zinc ion per subunit.</text>
</comment>
<dbReference type="Pfam" id="PF01433">
    <property type="entry name" value="Peptidase_M1"/>
    <property type="match status" value="1"/>
</dbReference>
<dbReference type="GO" id="GO:0043171">
    <property type="term" value="P:peptide catabolic process"/>
    <property type="evidence" value="ECO:0007669"/>
    <property type="project" value="TreeGrafter"/>
</dbReference>
<evidence type="ECO:0000256" key="10">
    <source>
        <dbReference type="PIRSR" id="PIRSR634016-4"/>
    </source>
</evidence>
<accession>A0A7S3P357</accession>
<dbReference type="GO" id="GO:0042277">
    <property type="term" value="F:peptide binding"/>
    <property type="evidence" value="ECO:0007669"/>
    <property type="project" value="TreeGrafter"/>
</dbReference>
<evidence type="ECO:0000256" key="6">
    <source>
        <dbReference type="ARBA" id="ARBA00022833"/>
    </source>
</evidence>
<dbReference type="PANTHER" id="PTHR11533:SF174">
    <property type="entry name" value="PUROMYCIN-SENSITIVE AMINOPEPTIDASE-RELATED"/>
    <property type="match status" value="1"/>
</dbReference>
<feature type="binding site" evidence="9">
    <location>
        <position position="341"/>
    </location>
    <ligand>
        <name>Zn(2+)</name>
        <dbReference type="ChEBI" id="CHEBI:29105"/>
        <note>catalytic</note>
    </ligand>
</feature>
<dbReference type="Gene3D" id="1.25.50.20">
    <property type="match status" value="1"/>
</dbReference>
<dbReference type="InterPro" id="IPR001930">
    <property type="entry name" value="Peptidase_M1"/>
</dbReference>
<evidence type="ECO:0000256" key="11">
    <source>
        <dbReference type="RuleBase" id="RU364040"/>
    </source>
</evidence>
<evidence type="ECO:0000256" key="7">
    <source>
        <dbReference type="ARBA" id="ARBA00023049"/>
    </source>
</evidence>
<dbReference type="InterPro" id="IPR050344">
    <property type="entry name" value="Peptidase_M1_aminopeptidases"/>
</dbReference>
<evidence type="ECO:0000256" key="2">
    <source>
        <dbReference type="ARBA" id="ARBA00022438"/>
    </source>
</evidence>
<name>A0A7S3P357_9STRA</name>
<evidence type="ECO:0000256" key="1">
    <source>
        <dbReference type="ARBA" id="ARBA00010136"/>
    </source>
</evidence>
<organism evidence="15">
    <name type="scientific">Amphora coffeiformis</name>
    <dbReference type="NCBI Taxonomy" id="265554"/>
    <lineage>
        <taxon>Eukaryota</taxon>
        <taxon>Sar</taxon>
        <taxon>Stramenopiles</taxon>
        <taxon>Ochrophyta</taxon>
        <taxon>Bacillariophyta</taxon>
        <taxon>Bacillariophyceae</taxon>
        <taxon>Bacillariophycidae</taxon>
        <taxon>Thalassiophysales</taxon>
        <taxon>Catenulaceae</taxon>
        <taxon>Amphora</taxon>
    </lineage>
</organism>
<evidence type="ECO:0000256" key="5">
    <source>
        <dbReference type="ARBA" id="ARBA00022801"/>
    </source>
</evidence>
<feature type="binding site" evidence="9">
    <location>
        <position position="322"/>
    </location>
    <ligand>
        <name>Zn(2+)</name>
        <dbReference type="ChEBI" id="CHEBI:29105"/>
        <note>catalytic</note>
    </ligand>
</feature>
<dbReference type="SUPFAM" id="SSF63737">
    <property type="entry name" value="Leukotriene A4 hydrolase N-terminal domain"/>
    <property type="match status" value="1"/>
</dbReference>
<protein>
    <recommendedName>
        <fullName evidence="11">Aminopeptidase</fullName>
        <ecNumber evidence="11">3.4.11.-</ecNumber>
    </recommendedName>
</protein>
<evidence type="ECO:0000256" key="9">
    <source>
        <dbReference type="PIRSR" id="PIRSR634016-3"/>
    </source>
</evidence>
<dbReference type="InterPro" id="IPR024571">
    <property type="entry name" value="ERAP1-like_C_dom"/>
</dbReference>
<keyword evidence="6 9" id="KW-0862">Zinc</keyword>
<dbReference type="Pfam" id="PF11838">
    <property type="entry name" value="ERAP1_C"/>
    <property type="match status" value="1"/>
</dbReference>
<dbReference type="PANTHER" id="PTHR11533">
    <property type="entry name" value="PROTEASE M1 ZINC METALLOPROTEASE"/>
    <property type="match status" value="1"/>
</dbReference>
<dbReference type="CDD" id="cd09601">
    <property type="entry name" value="M1_APN-Q_like"/>
    <property type="match status" value="1"/>
</dbReference>
<dbReference type="PRINTS" id="PR00756">
    <property type="entry name" value="ALADIPTASE"/>
</dbReference>
<dbReference type="FunFam" id="2.60.40.1730:FF:000002">
    <property type="entry name" value="Aminopeptidase"/>
    <property type="match status" value="1"/>
</dbReference>
<dbReference type="GO" id="GO:0016020">
    <property type="term" value="C:membrane"/>
    <property type="evidence" value="ECO:0007669"/>
    <property type="project" value="TreeGrafter"/>
</dbReference>
<dbReference type="EMBL" id="HBIM01001822">
    <property type="protein sequence ID" value="CAE0403386.1"/>
    <property type="molecule type" value="Transcribed_RNA"/>
</dbReference>
<evidence type="ECO:0000256" key="4">
    <source>
        <dbReference type="ARBA" id="ARBA00022723"/>
    </source>
</evidence>
<feature type="binding site" evidence="9">
    <location>
        <position position="318"/>
    </location>
    <ligand>
        <name>Zn(2+)</name>
        <dbReference type="ChEBI" id="CHEBI:29105"/>
        <note>catalytic</note>
    </ligand>
</feature>
<dbReference type="Gene3D" id="2.60.40.1730">
    <property type="entry name" value="tricorn interacting facor f3 domain"/>
    <property type="match status" value="1"/>
</dbReference>
<dbReference type="Gene3D" id="1.10.390.10">
    <property type="entry name" value="Neutral Protease Domain 2"/>
    <property type="match status" value="1"/>
</dbReference>
<proteinExistence type="inferred from homology"/>
<keyword evidence="7 11" id="KW-0482">Metalloprotease</keyword>
<evidence type="ECO:0000259" key="14">
    <source>
        <dbReference type="Pfam" id="PF17900"/>
    </source>
</evidence>
<dbReference type="InterPro" id="IPR034016">
    <property type="entry name" value="M1_APN-typ"/>
</dbReference>
<reference evidence="15" key="1">
    <citation type="submission" date="2021-01" db="EMBL/GenBank/DDBJ databases">
        <authorList>
            <person name="Corre E."/>
            <person name="Pelletier E."/>
            <person name="Niang G."/>
            <person name="Scheremetjew M."/>
            <person name="Finn R."/>
            <person name="Kale V."/>
            <person name="Holt S."/>
            <person name="Cochrane G."/>
            <person name="Meng A."/>
            <person name="Brown T."/>
            <person name="Cohen L."/>
        </authorList>
    </citation>
    <scope>NUCLEOTIDE SEQUENCE</scope>
    <source>
        <strain evidence="15">CCMP127</strain>
    </source>
</reference>
<dbReference type="Pfam" id="PF17900">
    <property type="entry name" value="Peptidase_M1_N"/>
    <property type="match status" value="1"/>
</dbReference>
<dbReference type="InterPro" id="IPR027268">
    <property type="entry name" value="Peptidase_M4/M1_CTD_sf"/>
</dbReference>
<keyword evidence="5 11" id="KW-0378">Hydrolase</keyword>
<evidence type="ECO:0000313" key="15">
    <source>
        <dbReference type="EMBL" id="CAE0403386.1"/>
    </source>
</evidence>
<evidence type="ECO:0000256" key="8">
    <source>
        <dbReference type="PIRSR" id="PIRSR634016-1"/>
    </source>
</evidence>
<feature type="domain" description="ERAP1-like C-terminal" evidence="13">
    <location>
        <begin position="545"/>
        <end position="788"/>
    </location>
</feature>
<evidence type="ECO:0000256" key="3">
    <source>
        <dbReference type="ARBA" id="ARBA00022670"/>
    </source>
</evidence>
<dbReference type="FunFam" id="1.10.390.10:FF:000006">
    <property type="entry name" value="Puromycin-sensitive aminopeptidase"/>
    <property type="match status" value="1"/>
</dbReference>
<dbReference type="InterPro" id="IPR045357">
    <property type="entry name" value="Aminopeptidase_N-like_N"/>
</dbReference>
<dbReference type="GO" id="GO:0005737">
    <property type="term" value="C:cytoplasm"/>
    <property type="evidence" value="ECO:0007669"/>
    <property type="project" value="TreeGrafter"/>
</dbReference>
<dbReference type="Gene3D" id="2.60.40.1910">
    <property type="match status" value="1"/>
</dbReference>